<evidence type="ECO:0000256" key="3">
    <source>
        <dbReference type="ARBA" id="ARBA00022989"/>
    </source>
</evidence>
<feature type="transmembrane region" description="Helical" evidence="7">
    <location>
        <begin position="15"/>
        <end position="38"/>
    </location>
</feature>
<dbReference type="InterPro" id="IPR052337">
    <property type="entry name" value="SAT4-like"/>
</dbReference>
<accession>A0A8T9C9P4</accession>
<protein>
    <submittedName>
        <fullName evidence="9">Satratoxin biosynthesis SC1 cluster protein</fullName>
    </submittedName>
</protein>
<keyword evidence="10" id="KW-1185">Reference proteome</keyword>
<feature type="non-terminal residue" evidence="9">
    <location>
        <position position="1"/>
    </location>
</feature>
<organism evidence="9 10">
    <name type="scientific">Lachnellula suecica</name>
    <dbReference type="NCBI Taxonomy" id="602035"/>
    <lineage>
        <taxon>Eukaryota</taxon>
        <taxon>Fungi</taxon>
        <taxon>Dikarya</taxon>
        <taxon>Ascomycota</taxon>
        <taxon>Pezizomycotina</taxon>
        <taxon>Leotiomycetes</taxon>
        <taxon>Helotiales</taxon>
        <taxon>Lachnaceae</taxon>
        <taxon>Lachnellula</taxon>
    </lineage>
</organism>
<feature type="domain" description="Rhodopsin" evidence="8">
    <location>
        <begin position="56"/>
        <end position="109"/>
    </location>
</feature>
<evidence type="ECO:0000313" key="10">
    <source>
        <dbReference type="Proteomes" id="UP000469558"/>
    </source>
</evidence>
<comment type="similarity">
    <text evidence="5">Belongs to the SAT4 family.</text>
</comment>
<feature type="compositionally biased region" description="Basic and acidic residues" evidence="6">
    <location>
        <begin position="285"/>
        <end position="296"/>
    </location>
</feature>
<comment type="subcellular location">
    <subcellularLocation>
        <location evidence="1">Membrane</location>
        <topology evidence="1">Multi-pass membrane protein</topology>
    </subcellularLocation>
</comment>
<feature type="non-terminal residue" evidence="9">
    <location>
        <position position="333"/>
    </location>
</feature>
<comment type="caution">
    <text evidence="9">The sequence shown here is derived from an EMBL/GenBank/DDBJ whole genome shotgun (WGS) entry which is preliminary data.</text>
</comment>
<gene>
    <name evidence="9" type="primary">SAT4_0</name>
    <name evidence="9" type="ORF">LSUE1_G003308</name>
</gene>
<dbReference type="GO" id="GO:0016020">
    <property type="term" value="C:membrane"/>
    <property type="evidence" value="ECO:0007669"/>
    <property type="project" value="UniProtKB-SubCell"/>
</dbReference>
<name>A0A8T9C9P4_9HELO</name>
<keyword evidence="2 7" id="KW-0812">Transmembrane</keyword>
<feature type="transmembrane region" description="Helical" evidence="7">
    <location>
        <begin position="173"/>
        <end position="193"/>
    </location>
</feature>
<reference evidence="9 10" key="1">
    <citation type="submission" date="2018-05" db="EMBL/GenBank/DDBJ databases">
        <title>Genome sequencing and assembly of the regulated plant pathogen Lachnellula willkommii and related sister species for the development of diagnostic species identification markers.</title>
        <authorList>
            <person name="Giroux E."/>
            <person name="Bilodeau G."/>
        </authorList>
    </citation>
    <scope>NUCLEOTIDE SEQUENCE [LARGE SCALE GENOMIC DNA]</scope>
    <source>
        <strain evidence="9 10">CBS 268.59</strain>
    </source>
</reference>
<evidence type="ECO:0000256" key="2">
    <source>
        <dbReference type="ARBA" id="ARBA00022692"/>
    </source>
</evidence>
<keyword evidence="3 7" id="KW-1133">Transmembrane helix</keyword>
<evidence type="ECO:0000256" key="7">
    <source>
        <dbReference type="SAM" id="Phobius"/>
    </source>
</evidence>
<dbReference type="OrthoDB" id="2988756at2759"/>
<feature type="domain" description="Rhodopsin" evidence="8">
    <location>
        <begin position="110"/>
        <end position="238"/>
    </location>
</feature>
<dbReference type="Proteomes" id="UP000469558">
    <property type="component" value="Unassembled WGS sequence"/>
</dbReference>
<dbReference type="Pfam" id="PF20684">
    <property type="entry name" value="Fung_rhodopsin"/>
    <property type="match status" value="2"/>
</dbReference>
<proteinExistence type="inferred from homology"/>
<evidence type="ECO:0000256" key="6">
    <source>
        <dbReference type="SAM" id="MobiDB-lite"/>
    </source>
</evidence>
<feature type="transmembrane region" description="Helical" evidence="7">
    <location>
        <begin position="136"/>
        <end position="161"/>
    </location>
</feature>
<dbReference type="EMBL" id="QGMK01000669">
    <property type="protein sequence ID" value="TVY80510.1"/>
    <property type="molecule type" value="Genomic_DNA"/>
</dbReference>
<keyword evidence="4 7" id="KW-0472">Membrane</keyword>
<evidence type="ECO:0000256" key="4">
    <source>
        <dbReference type="ARBA" id="ARBA00023136"/>
    </source>
</evidence>
<evidence type="ECO:0000313" key="9">
    <source>
        <dbReference type="EMBL" id="TVY80510.1"/>
    </source>
</evidence>
<dbReference type="PANTHER" id="PTHR33048">
    <property type="entry name" value="PTH11-LIKE INTEGRAL MEMBRANE PROTEIN (AFU_ORTHOLOGUE AFUA_5G11245)"/>
    <property type="match status" value="1"/>
</dbReference>
<dbReference type="PANTHER" id="PTHR33048:SF47">
    <property type="entry name" value="INTEGRAL MEMBRANE PROTEIN-RELATED"/>
    <property type="match status" value="1"/>
</dbReference>
<dbReference type="InterPro" id="IPR049326">
    <property type="entry name" value="Rhodopsin_dom_fungi"/>
</dbReference>
<sequence>REECHPWTTIANRKIHIFFTTTIVFTALATAAVGLRLVSRVFCLTNPGGDELAISGALVKYGLGHHADTLDESDFEGTLKWLWVSVLFYNLSLTLSKLSLVVQYLRIFTLFTTIFLCVPVNAFWKMNKAGARCINLTFLWFFNAATNILTDVVIILLPLPAIMALKLSTKQKIGLMIIFMLGIFGCLVSILRLRSIYTTSHSKDVPWDGVGSAIWSNIEVNVVIICASLPTIKPLVSKIFPRLLSSTKSTGLSGTARTSRSGFGNTSKSIQLHDFDLPPATETTIEARRTSKDLGNSRRKSNSGDTITVTISVLHEMESKENESERNLIFQKP</sequence>
<evidence type="ECO:0000256" key="5">
    <source>
        <dbReference type="ARBA" id="ARBA00038359"/>
    </source>
</evidence>
<dbReference type="AlphaFoldDB" id="A0A8T9C9P4"/>
<evidence type="ECO:0000259" key="8">
    <source>
        <dbReference type="Pfam" id="PF20684"/>
    </source>
</evidence>
<feature type="transmembrane region" description="Helical" evidence="7">
    <location>
        <begin position="104"/>
        <end position="124"/>
    </location>
</feature>
<feature type="region of interest" description="Disordered" evidence="6">
    <location>
        <begin position="281"/>
        <end position="303"/>
    </location>
</feature>
<evidence type="ECO:0000256" key="1">
    <source>
        <dbReference type="ARBA" id="ARBA00004141"/>
    </source>
</evidence>